<comment type="subcellular location">
    <subcellularLocation>
        <location evidence="1">Membrane</location>
    </subcellularLocation>
</comment>
<dbReference type="InterPro" id="IPR050515">
    <property type="entry name" value="Beta-lactam/transpept"/>
</dbReference>
<dbReference type="Proteomes" id="UP001501358">
    <property type="component" value="Unassembled WGS sequence"/>
</dbReference>
<name>A0ABP5YML6_9ACTN</name>
<dbReference type="PANTHER" id="PTHR30627:SF24">
    <property type="entry name" value="PENICILLIN-BINDING PROTEIN 4B"/>
    <property type="match status" value="1"/>
</dbReference>
<organism evidence="8 9">
    <name type="scientific">Streptomyces thermolineatus</name>
    <dbReference type="NCBI Taxonomy" id="44033"/>
    <lineage>
        <taxon>Bacteria</taxon>
        <taxon>Bacillati</taxon>
        <taxon>Actinomycetota</taxon>
        <taxon>Actinomycetes</taxon>
        <taxon>Kitasatosporales</taxon>
        <taxon>Streptomycetaceae</taxon>
        <taxon>Streptomyces</taxon>
    </lineage>
</organism>
<feature type="chain" id="PRO_5045707906" evidence="4">
    <location>
        <begin position="26"/>
        <end position="622"/>
    </location>
</feature>
<gene>
    <name evidence="8" type="ORF">GCM10010406_17080</name>
</gene>
<dbReference type="Pfam" id="PF03717">
    <property type="entry name" value="PBP_dimer"/>
    <property type="match status" value="1"/>
</dbReference>
<comment type="similarity">
    <text evidence="2">Belongs to the transpeptidase family.</text>
</comment>
<dbReference type="InterPro" id="IPR012338">
    <property type="entry name" value="Beta-lactam/transpept-like"/>
</dbReference>
<dbReference type="PANTHER" id="PTHR30627">
    <property type="entry name" value="PEPTIDOGLYCAN D,D-TRANSPEPTIDASE"/>
    <property type="match status" value="1"/>
</dbReference>
<evidence type="ECO:0000256" key="2">
    <source>
        <dbReference type="ARBA" id="ARBA00007171"/>
    </source>
</evidence>
<dbReference type="SUPFAM" id="SSF56601">
    <property type="entry name" value="beta-lactamase/transpeptidase-like"/>
    <property type="match status" value="1"/>
</dbReference>
<keyword evidence="3" id="KW-0472">Membrane</keyword>
<evidence type="ECO:0000256" key="1">
    <source>
        <dbReference type="ARBA" id="ARBA00004370"/>
    </source>
</evidence>
<dbReference type="Pfam" id="PF00905">
    <property type="entry name" value="Transpeptidase"/>
    <property type="match status" value="1"/>
</dbReference>
<dbReference type="PROSITE" id="PS51257">
    <property type="entry name" value="PROKAR_LIPOPROTEIN"/>
    <property type="match status" value="1"/>
</dbReference>
<comment type="caution">
    <text evidence="8">The sequence shown here is derived from an EMBL/GenBank/DDBJ whole genome shotgun (WGS) entry which is preliminary data.</text>
</comment>
<feature type="domain" description="Penicillin-binding protein transpeptidase" evidence="5">
    <location>
        <begin position="348"/>
        <end position="618"/>
    </location>
</feature>
<evidence type="ECO:0000259" key="5">
    <source>
        <dbReference type="Pfam" id="PF00905"/>
    </source>
</evidence>
<keyword evidence="9" id="KW-1185">Reference proteome</keyword>
<dbReference type="Gene3D" id="3.30.1390.30">
    <property type="entry name" value="Penicillin-binding protein 2a, domain 3"/>
    <property type="match status" value="1"/>
</dbReference>
<reference evidence="9" key="1">
    <citation type="journal article" date="2019" name="Int. J. Syst. Evol. Microbiol.">
        <title>The Global Catalogue of Microorganisms (GCM) 10K type strain sequencing project: providing services to taxonomists for standard genome sequencing and annotation.</title>
        <authorList>
            <consortium name="The Broad Institute Genomics Platform"/>
            <consortium name="The Broad Institute Genome Sequencing Center for Infectious Disease"/>
            <person name="Wu L."/>
            <person name="Ma J."/>
        </authorList>
    </citation>
    <scope>NUCLEOTIDE SEQUENCE [LARGE SCALE GENOMIC DNA]</scope>
    <source>
        <strain evidence="9">JCM 6307</strain>
    </source>
</reference>
<sequence>MRHHGIPAAVTAAALVAAFMTGCGAQEDGPDAVVRGFLDAWAAGDEAAAAGFTDEPAQTRAQLARLERELDITSARFDPQDPQGDEDGPTVLVPFRASLGLRGAGTWTYGSSARVHKGEDGWRIRFERTLLHPGLGPRDHLVRKRLTPPRAGVLAADGSDLAPRSTVWAVSIWPAKLTDPDRAYAALGDPALGADIDTGALRKRVEAADPDRSVPVVTLRDGVYRSVRDTLTAVPGLQFRDFTRPLAAAARPLVGSVQPATAETLENAGRHAAPTDEVGATGLQYRYQKQLAGTPGASVVVVDEATKEAGRTVYEHRPRAGAAVRTTLDPEVQKAAEAALSGFDGNASLVALRSATGEVLAVADTPADGGNRALTGRYAPGSTFKAVTAAALLDAGVSPDTDAPCPRTVTVNGQRFENQAEFELPTGTTFREDFAHSCNTGFIGMRDRLPAGALTAAAAKFGIGGPWQVGAAGFDGSVPEPSGPNDEAAAMIGQGRVEASPLVMASVAATVESGRFHQPVLVPAAVKEKHRAPGPGAAVAKRLRELMRAVVTDGSGRALKDLPGAPAAKTGTAEYGDADPPRTHAWIIGFRDGVAFSVLLEDGGSGGKDAGPVAARFLRALD</sequence>
<evidence type="ECO:0000313" key="8">
    <source>
        <dbReference type="EMBL" id="GAA2481363.1"/>
    </source>
</evidence>
<evidence type="ECO:0000256" key="3">
    <source>
        <dbReference type="ARBA" id="ARBA00023136"/>
    </source>
</evidence>
<dbReference type="InterPro" id="IPR005311">
    <property type="entry name" value="PBP_dimer"/>
</dbReference>
<proteinExistence type="inferred from homology"/>
<feature type="domain" description="Penicillin-binding protein dimerisation" evidence="6">
    <location>
        <begin position="147"/>
        <end position="306"/>
    </location>
</feature>
<dbReference type="Gene3D" id="3.90.1310.10">
    <property type="entry name" value="Penicillin-binding protein 2a (Domain 2)"/>
    <property type="match status" value="1"/>
</dbReference>
<feature type="signal peptide" evidence="4">
    <location>
        <begin position="1"/>
        <end position="25"/>
    </location>
</feature>
<dbReference type="EMBL" id="BAAATA010000007">
    <property type="protein sequence ID" value="GAA2481363.1"/>
    <property type="molecule type" value="Genomic_DNA"/>
</dbReference>
<evidence type="ECO:0000256" key="4">
    <source>
        <dbReference type="SAM" id="SignalP"/>
    </source>
</evidence>
<dbReference type="InterPro" id="IPR036138">
    <property type="entry name" value="PBP_dimer_sf"/>
</dbReference>
<dbReference type="InterPro" id="IPR001460">
    <property type="entry name" value="PCN-bd_Tpept"/>
</dbReference>
<evidence type="ECO:0000313" key="9">
    <source>
        <dbReference type="Proteomes" id="UP001501358"/>
    </source>
</evidence>
<protein>
    <submittedName>
        <fullName evidence="8">Penicillin-binding transpeptidase domain-containing protein</fullName>
    </submittedName>
</protein>
<dbReference type="Gene3D" id="3.40.710.10">
    <property type="entry name" value="DD-peptidase/beta-lactamase superfamily"/>
    <property type="match status" value="1"/>
</dbReference>
<evidence type="ECO:0000259" key="7">
    <source>
        <dbReference type="Pfam" id="PF05223"/>
    </source>
</evidence>
<evidence type="ECO:0000259" key="6">
    <source>
        <dbReference type="Pfam" id="PF03717"/>
    </source>
</evidence>
<dbReference type="InterPro" id="IPR007887">
    <property type="entry name" value="MecA_N"/>
</dbReference>
<feature type="domain" description="NTF2-like N-terminal transpeptidase" evidence="7">
    <location>
        <begin position="30"/>
        <end position="137"/>
    </location>
</feature>
<dbReference type="SUPFAM" id="SSF56519">
    <property type="entry name" value="Penicillin binding protein dimerisation domain"/>
    <property type="match status" value="1"/>
</dbReference>
<accession>A0ABP5YML6</accession>
<keyword evidence="4" id="KW-0732">Signal</keyword>
<dbReference type="Pfam" id="PF05223">
    <property type="entry name" value="MecA_N"/>
    <property type="match status" value="1"/>
</dbReference>